<evidence type="ECO:0000256" key="5">
    <source>
        <dbReference type="ARBA" id="ARBA00023125"/>
    </source>
</evidence>
<feature type="non-terminal residue" evidence="12">
    <location>
        <position position="1"/>
    </location>
</feature>
<dbReference type="SUPFAM" id="SSF57716">
    <property type="entry name" value="Glucocorticoid receptor-like (DNA-binding domain)"/>
    <property type="match status" value="1"/>
</dbReference>
<accession>A0AAN5CNA2</accession>
<evidence type="ECO:0000256" key="3">
    <source>
        <dbReference type="ARBA" id="ARBA00022833"/>
    </source>
</evidence>
<keyword evidence="4" id="KW-0805">Transcription regulation</keyword>
<dbReference type="EMBL" id="BTRK01000004">
    <property type="protein sequence ID" value="GMR47553.1"/>
    <property type="molecule type" value="Genomic_DNA"/>
</dbReference>
<dbReference type="PANTHER" id="PTHR46011">
    <property type="entry name" value="NUCLEAR HORMONE RECEPTOR FAMILY MEMBER NHR-86-RELATED"/>
    <property type="match status" value="1"/>
</dbReference>
<dbReference type="GO" id="GO:0005634">
    <property type="term" value="C:nucleus"/>
    <property type="evidence" value="ECO:0007669"/>
    <property type="project" value="TreeGrafter"/>
</dbReference>
<feature type="region of interest" description="Disordered" evidence="9">
    <location>
        <begin position="140"/>
        <end position="192"/>
    </location>
</feature>
<dbReference type="SMART" id="SM00430">
    <property type="entry name" value="HOLI"/>
    <property type="match status" value="1"/>
</dbReference>
<proteinExistence type="predicted"/>
<name>A0AAN5CNA2_9BILA</name>
<protein>
    <recommendedName>
        <fullName evidence="14">Nuclear receptor</fullName>
    </recommendedName>
</protein>
<evidence type="ECO:0000256" key="8">
    <source>
        <dbReference type="ARBA" id="ARBA00023242"/>
    </source>
</evidence>
<evidence type="ECO:0000256" key="2">
    <source>
        <dbReference type="ARBA" id="ARBA00022771"/>
    </source>
</evidence>
<keyword evidence="3" id="KW-0862">Zinc</keyword>
<dbReference type="InterPro" id="IPR013088">
    <property type="entry name" value="Znf_NHR/GATA"/>
</dbReference>
<evidence type="ECO:0008006" key="14">
    <source>
        <dbReference type="Google" id="ProtNLM"/>
    </source>
</evidence>
<dbReference type="Pfam" id="PF00105">
    <property type="entry name" value="zf-C4"/>
    <property type="match status" value="1"/>
</dbReference>
<feature type="compositionally biased region" description="Pro residues" evidence="9">
    <location>
        <begin position="147"/>
        <end position="171"/>
    </location>
</feature>
<dbReference type="PROSITE" id="PS51030">
    <property type="entry name" value="NUCLEAR_REC_DBD_2"/>
    <property type="match status" value="1"/>
</dbReference>
<comment type="caution">
    <text evidence="12">The sequence shown here is derived from an EMBL/GenBank/DDBJ whole genome shotgun (WGS) entry which is preliminary data.</text>
</comment>
<keyword evidence="6" id="KW-0804">Transcription</keyword>
<keyword evidence="5" id="KW-0238">DNA-binding</keyword>
<evidence type="ECO:0000256" key="4">
    <source>
        <dbReference type="ARBA" id="ARBA00023015"/>
    </source>
</evidence>
<feature type="non-terminal residue" evidence="12">
    <location>
        <position position="469"/>
    </location>
</feature>
<dbReference type="SUPFAM" id="SSF48508">
    <property type="entry name" value="Nuclear receptor ligand-binding domain"/>
    <property type="match status" value="1"/>
</dbReference>
<feature type="domain" description="NR LBD" evidence="11">
    <location>
        <begin position="214"/>
        <end position="469"/>
    </location>
</feature>
<evidence type="ECO:0000313" key="13">
    <source>
        <dbReference type="Proteomes" id="UP001328107"/>
    </source>
</evidence>
<gene>
    <name evidence="12" type="ORF">PMAYCL1PPCAC_17748</name>
</gene>
<evidence type="ECO:0000259" key="10">
    <source>
        <dbReference type="PROSITE" id="PS51030"/>
    </source>
</evidence>
<dbReference type="AlphaFoldDB" id="A0AAN5CNA2"/>
<dbReference type="Gene3D" id="3.30.50.10">
    <property type="entry name" value="Erythroid Transcription Factor GATA-1, subunit A"/>
    <property type="match status" value="1"/>
</dbReference>
<evidence type="ECO:0000313" key="12">
    <source>
        <dbReference type="EMBL" id="GMR47553.1"/>
    </source>
</evidence>
<dbReference type="PROSITE" id="PS51843">
    <property type="entry name" value="NR_LBD"/>
    <property type="match status" value="1"/>
</dbReference>
<dbReference type="SMART" id="SM00399">
    <property type="entry name" value="ZnF_C4"/>
    <property type="match status" value="1"/>
</dbReference>
<feature type="domain" description="Nuclear receptor" evidence="10">
    <location>
        <begin position="24"/>
        <end position="102"/>
    </location>
</feature>
<organism evidence="12 13">
    <name type="scientific">Pristionchus mayeri</name>
    <dbReference type="NCBI Taxonomy" id="1317129"/>
    <lineage>
        <taxon>Eukaryota</taxon>
        <taxon>Metazoa</taxon>
        <taxon>Ecdysozoa</taxon>
        <taxon>Nematoda</taxon>
        <taxon>Chromadorea</taxon>
        <taxon>Rhabditida</taxon>
        <taxon>Rhabditina</taxon>
        <taxon>Diplogasteromorpha</taxon>
        <taxon>Diplogasteroidea</taxon>
        <taxon>Neodiplogasteridae</taxon>
        <taxon>Pristionchus</taxon>
    </lineage>
</organism>
<dbReference type="GO" id="GO:0008270">
    <property type="term" value="F:zinc ion binding"/>
    <property type="evidence" value="ECO:0007669"/>
    <property type="project" value="UniProtKB-KW"/>
</dbReference>
<evidence type="ECO:0000256" key="1">
    <source>
        <dbReference type="ARBA" id="ARBA00022723"/>
    </source>
</evidence>
<evidence type="ECO:0000256" key="7">
    <source>
        <dbReference type="ARBA" id="ARBA00023170"/>
    </source>
</evidence>
<keyword evidence="7" id="KW-0675">Receptor</keyword>
<sequence length="469" mass="53099">TPLTHSSLTQMETPRPQFPPKVSYRSCMICAGPTKCSHMGIDACRACSTFYRRTREKNTPLVCRTGTGRCTLDRDEGFTCKKCRFERFSQVLEGSKADNPTTSNYVNRLVQKITTDDASPSPIEQPLFHQTVVEKEGDGLVKDEEAPPPPPLSFPPIPPSQPSSSAVPPPASSSMILPRPQPQMPTVSIPRCTPIDSLSASQSLERRIMNRIKQSYSLLCLVRRTSELANRRTPLYPLQAASGDISYVPATMSSLNQSTRILVTALFDFASSAFDEFGTLDSNEKWLLVKNFTQSFSCIESFYRSHLIFPGKDNICMAGYTAYFDFNDIQTFFSDSPNPANAEQAKESIHTFLKDNSKIFHDIIRRINPSEEEFLALLGLAFWNIDSTPASETLIAVAERNRRALLHELHVLYKEEKRQTEYAGRLGDLFFFMMTYQTCIARMPEKFEYFRLLDLIDDNDLVYQMNKTE</sequence>
<dbReference type="InterPro" id="IPR001628">
    <property type="entry name" value="Znf_hrmn_rcpt"/>
</dbReference>
<dbReference type="GO" id="GO:0003700">
    <property type="term" value="F:DNA-binding transcription factor activity"/>
    <property type="evidence" value="ECO:0007669"/>
    <property type="project" value="InterPro"/>
</dbReference>
<evidence type="ECO:0000256" key="9">
    <source>
        <dbReference type="SAM" id="MobiDB-lite"/>
    </source>
</evidence>
<dbReference type="InterPro" id="IPR035500">
    <property type="entry name" value="NHR-like_dom_sf"/>
</dbReference>
<keyword evidence="13" id="KW-1185">Reference proteome</keyword>
<reference evidence="13" key="1">
    <citation type="submission" date="2022-10" db="EMBL/GenBank/DDBJ databases">
        <title>Genome assembly of Pristionchus species.</title>
        <authorList>
            <person name="Yoshida K."/>
            <person name="Sommer R.J."/>
        </authorList>
    </citation>
    <scope>NUCLEOTIDE SEQUENCE [LARGE SCALE GENOMIC DNA]</scope>
    <source>
        <strain evidence="13">RS5460</strain>
    </source>
</reference>
<dbReference type="Gene3D" id="1.10.565.10">
    <property type="entry name" value="Retinoid X Receptor"/>
    <property type="match status" value="1"/>
</dbReference>
<keyword evidence="2" id="KW-0863">Zinc-finger</keyword>
<dbReference type="InterPro" id="IPR000536">
    <property type="entry name" value="Nucl_hrmn_rcpt_lig-bd"/>
</dbReference>
<dbReference type="Pfam" id="PF00104">
    <property type="entry name" value="Hormone_recep"/>
    <property type="match status" value="1"/>
</dbReference>
<keyword evidence="8" id="KW-0539">Nucleus</keyword>
<dbReference type="GO" id="GO:0043565">
    <property type="term" value="F:sequence-specific DNA binding"/>
    <property type="evidence" value="ECO:0007669"/>
    <property type="project" value="InterPro"/>
</dbReference>
<evidence type="ECO:0000256" key="6">
    <source>
        <dbReference type="ARBA" id="ARBA00023163"/>
    </source>
</evidence>
<dbReference type="Proteomes" id="UP001328107">
    <property type="component" value="Unassembled WGS sequence"/>
</dbReference>
<dbReference type="PANTHER" id="PTHR46011:SF6">
    <property type="entry name" value="HIGH ZINC ACTIVATED NUCLEAR RECEPTOR PROTEIN"/>
    <property type="match status" value="1"/>
</dbReference>
<evidence type="ECO:0000259" key="11">
    <source>
        <dbReference type="PROSITE" id="PS51843"/>
    </source>
</evidence>
<keyword evidence="1" id="KW-0479">Metal-binding</keyword>